<dbReference type="EMBL" id="CM000786">
    <property type="protein sequence ID" value="AQK44098.1"/>
    <property type="molecule type" value="Genomic_DNA"/>
</dbReference>
<dbReference type="AlphaFoldDB" id="A0A1D6J849"/>
<dbReference type="EMBL" id="CM000786">
    <property type="protein sequence ID" value="AQK44097.1"/>
    <property type="molecule type" value="Genomic_DNA"/>
</dbReference>
<reference evidence="2" key="1">
    <citation type="submission" date="2015-12" db="EMBL/GenBank/DDBJ databases">
        <title>Update maize B73 reference genome by single molecule sequencing technologies.</title>
        <authorList>
            <consortium name="Maize Genome Sequencing Project"/>
            <person name="Ware D."/>
        </authorList>
    </citation>
    <scope>NUCLEOTIDE SEQUENCE</scope>
    <source>
        <tissue evidence="2">Seedling</tissue>
    </source>
</reference>
<sequence length="77" mass="9016">MFTKHVLFSSTRLYTYRVWIHVCNSSRSIANEPCETSPLWPNCFILRHIIFSLLFISFFAYNPVKCGVNSGMMYPCK</sequence>
<name>A0A1D6J849_MAIZE</name>
<organism evidence="2">
    <name type="scientific">Zea mays</name>
    <name type="common">Maize</name>
    <dbReference type="NCBI Taxonomy" id="4577"/>
    <lineage>
        <taxon>Eukaryota</taxon>
        <taxon>Viridiplantae</taxon>
        <taxon>Streptophyta</taxon>
        <taxon>Embryophyta</taxon>
        <taxon>Tracheophyta</taxon>
        <taxon>Spermatophyta</taxon>
        <taxon>Magnoliopsida</taxon>
        <taxon>Liliopsida</taxon>
        <taxon>Poales</taxon>
        <taxon>Poaceae</taxon>
        <taxon>PACMAD clade</taxon>
        <taxon>Panicoideae</taxon>
        <taxon>Andropogonodae</taxon>
        <taxon>Andropogoneae</taxon>
        <taxon>Tripsacinae</taxon>
        <taxon>Zea</taxon>
    </lineage>
</organism>
<gene>
    <name evidence="2" type="ORF">ZEAMMB73_Zm00001d025620</name>
</gene>
<feature type="transmembrane region" description="Helical" evidence="1">
    <location>
        <begin position="45"/>
        <end position="64"/>
    </location>
</feature>
<keyword evidence="1" id="KW-0812">Transmembrane</keyword>
<evidence type="ECO:0000313" key="2">
    <source>
        <dbReference type="EMBL" id="AQK44097.1"/>
    </source>
</evidence>
<evidence type="ECO:0000256" key="1">
    <source>
        <dbReference type="SAM" id="Phobius"/>
    </source>
</evidence>
<protein>
    <submittedName>
        <fullName evidence="2">Uncharacterized protein</fullName>
    </submittedName>
</protein>
<keyword evidence="1" id="KW-0472">Membrane</keyword>
<proteinExistence type="predicted"/>
<accession>A0A1D6J849</accession>
<keyword evidence="1" id="KW-1133">Transmembrane helix</keyword>